<dbReference type="InterPro" id="IPR036291">
    <property type="entry name" value="NAD(P)-bd_dom_sf"/>
</dbReference>
<evidence type="ECO:0000259" key="1">
    <source>
        <dbReference type="SMART" id="SM00829"/>
    </source>
</evidence>
<proteinExistence type="predicted"/>
<gene>
    <name evidence="2" type="ORF">EHS24_003059</name>
</gene>
<dbReference type="SUPFAM" id="SSF51735">
    <property type="entry name" value="NAD(P)-binding Rossmann-fold domains"/>
    <property type="match status" value="1"/>
</dbReference>
<sequence>MARPLVKAILQPTAASTRLVLATLPYPTPAEGDYVIKVQAVAPCKDERGWEQADPHFFTKPRDRVPCIEGSGTVVSAPSGSSTLAPGSDVFFMLDAGVTGALRQYAEVAASGVSLKPSSLSFSQAAAVPLSAVTAWQGLFEHGPLDPTAVQDGDAAARDRARHANKAIRVLVAGAAGGVGSWAVKLAAAAGATVLGVARPAKSELVRSFGAVEAVDYAGAEALSGHHKGVDLVLDTVGGKDGMRQLWGAVKDDGLFLEVGDGNPDSVRPPGKKADSKWYLVHTDADQLQAISRLIDTDGLRPLVDEVYPFEKFEAAFEKVDGGTTRGKVVITVN</sequence>
<name>A0A427XFA4_9TREE</name>
<dbReference type="InterPro" id="IPR011032">
    <property type="entry name" value="GroES-like_sf"/>
</dbReference>
<dbReference type="GO" id="GO:0005739">
    <property type="term" value="C:mitochondrion"/>
    <property type="evidence" value="ECO:0007669"/>
    <property type="project" value="TreeGrafter"/>
</dbReference>
<accession>A0A427XFA4</accession>
<organism evidence="2 3">
    <name type="scientific">Apiotrichum porosum</name>
    <dbReference type="NCBI Taxonomy" id="105984"/>
    <lineage>
        <taxon>Eukaryota</taxon>
        <taxon>Fungi</taxon>
        <taxon>Dikarya</taxon>
        <taxon>Basidiomycota</taxon>
        <taxon>Agaricomycotina</taxon>
        <taxon>Tremellomycetes</taxon>
        <taxon>Trichosporonales</taxon>
        <taxon>Trichosporonaceae</taxon>
        <taxon>Apiotrichum</taxon>
    </lineage>
</organism>
<dbReference type="SMART" id="SM00829">
    <property type="entry name" value="PKS_ER"/>
    <property type="match status" value="1"/>
</dbReference>
<dbReference type="AlphaFoldDB" id="A0A427XFA4"/>
<keyword evidence="3" id="KW-1185">Reference proteome</keyword>
<dbReference type="Gene3D" id="3.40.50.720">
    <property type="entry name" value="NAD(P)-binding Rossmann-like Domain"/>
    <property type="match status" value="1"/>
</dbReference>
<comment type="caution">
    <text evidence="2">The sequence shown here is derived from an EMBL/GenBank/DDBJ whole genome shotgun (WGS) entry which is preliminary data.</text>
</comment>
<dbReference type="Pfam" id="PF13602">
    <property type="entry name" value="ADH_zinc_N_2"/>
    <property type="match status" value="1"/>
</dbReference>
<dbReference type="PANTHER" id="PTHR11695:SF647">
    <property type="entry name" value="ENOYL REDUCTASE (ER) DOMAIN-CONTAINING PROTEIN"/>
    <property type="match status" value="1"/>
</dbReference>
<feature type="domain" description="Enoyl reductase (ER)" evidence="1">
    <location>
        <begin position="16"/>
        <end position="331"/>
    </location>
</feature>
<dbReference type="InterPro" id="IPR020843">
    <property type="entry name" value="ER"/>
</dbReference>
<evidence type="ECO:0000313" key="2">
    <source>
        <dbReference type="EMBL" id="RSH77506.1"/>
    </source>
</evidence>
<dbReference type="GO" id="GO:0016491">
    <property type="term" value="F:oxidoreductase activity"/>
    <property type="evidence" value="ECO:0007669"/>
    <property type="project" value="InterPro"/>
</dbReference>
<dbReference type="InterPro" id="IPR050700">
    <property type="entry name" value="YIM1/Zinc_Alcohol_DH_Fams"/>
</dbReference>
<dbReference type="CDD" id="cd05289">
    <property type="entry name" value="MDR_like_2"/>
    <property type="match status" value="1"/>
</dbReference>
<protein>
    <recommendedName>
        <fullName evidence="1">Enoyl reductase (ER) domain-containing protein</fullName>
    </recommendedName>
</protein>
<evidence type="ECO:0000313" key="3">
    <source>
        <dbReference type="Proteomes" id="UP000279236"/>
    </source>
</evidence>
<dbReference type="OrthoDB" id="3509362at2759"/>
<dbReference type="STRING" id="105984.A0A427XFA4"/>
<reference evidence="2 3" key="1">
    <citation type="submission" date="2018-11" db="EMBL/GenBank/DDBJ databases">
        <title>Genome sequence of Apiotrichum porosum DSM 27194.</title>
        <authorList>
            <person name="Aliyu H."/>
            <person name="Gorte O."/>
            <person name="Ochsenreither K."/>
        </authorList>
    </citation>
    <scope>NUCLEOTIDE SEQUENCE [LARGE SCALE GENOMIC DNA]</scope>
    <source>
        <strain evidence="2 3">DSM 27194</strain>
    </source>
</reference>
<dbReference type="SUPFAM" id="SSF50129">
    <property type="entry name" value="GroES-like"/>
    <property type="match status" value="1"/>
</dbReference>
<dbReference type="PANTHER" id="PTHR11695">
    <property type="entry name" value="ALCOHOL DEHYDROGENASE RELATED"/>
    <property type="match status" value="1"/>
</dbReference>
<dbReference type="EMBL" id="RSCE01000015">
    <property type="protein sequence ID" value="RSH77506.1"/>
    <property type="molecule type" value="Genomic_DNA"/>
</dbReference>
<dbReference type="RefSeq" id="XP_028472653.1">
    <property type="nucleotide sequence ID" value="XM_028618765.1"/>
</dbReference>
<dbReference type="Proteomes" id="UP000279236">
    <property type="component" value="Unassembled WGS sequence"/>
</dbReference>
<dbReference type="GeneID" id="39587602"/>
<dbReference type="Gene3D" id="3.90.180.10">
    <property type="entry name" value="Medium-chain alcohol dehydrogenases, catalytic domain"/>
    <property type="match status" value="1"/>
</dbReference>